<dbReference type="RefSeq" id="WP_344453617.1">
    <property type="nucleotide sequence ID" value="NZ_BAAATZ010000024.1"/>
</dbReference>
<protein>
    <submittedName>
        <fullName evidence="1">Uncharacterized protein</fullName>
    </submittedName>
</protein>
<sequence>MNYPVIPKDTLIPDSAIPTDEKFSGMKIVRFQSNKEAHDNFANNRYEFQHELGMHHTVRGVVLSRKGAAPNYRITVTIHAKLRHFIEIVKYNPANPPGDNYEAIGMRQAHEQTQADFKGAKKENLNNFRNYNIEAIRGERTAYLPTVSGWQSDKFFDQTIFVAFDEPSDLSLYGTLYLPKAPVMQSDGQTQTAALFQAAETELAIKAGALDSFGTTLEIELNVDELKAGQSFADRNGRGSKKNKNLVSRLDNSSALAIIRERAIKDTIFESRLADGRTGGASETATKFIVDLSTMDQMLLGVICRNTKKPEQIKHYHIDRFVPYCREFLLMLQETFGEKWADPTPKNHEPYRRLYIHGWAFAQKAIAVAYHDAMRHKLVPLGASLGVSSDHSTPDEVLKMDEELVEAAKEKAPEPKITLTDLKYRLTKIDWLRYRKHWIAVTGHKLDKTGKKKTREIKDGTEGGKKLIVEGQAQNTAATIGFLYNKIMSDSWEELCSDVDAK</sequence>
<evidence type="ECO:0000313" key="1">
    <source>
        <dbReference type="EMBL" id="GAA2732892.1"/>
    </source>
</evidence>
<proteinExistence type="predicted"/>
<name>A0ABN3UHD9_9ACTN</name>
<keyword evidence="2" id="KW-1185">Reference proteome</keyword>
<dbReference type="EMBL" id="BAAATZ010000024">
    <property type="protein sequence ID" value="GAA2732892.1"/>
    <property type="molecule type" value="Genomic_DNA"/>
</dbReference>
<evidence type="ECO:0000313" key="2">
    <source>
        <dbReference type="Proteomes" id="UP001501842"/>
    </source>
</evidence>
<organism evidence="1 2">
    <name type="scientific">Actinocorallia aurantiaca</name>
    <dbReference type="NCBI Taxonomy" id="46204"/>
    <lineage>
        <taxon>Bacteria</taxon>
        <taxon>Bacillati</taxon>
        <taxon>Actinomycetota</taxon>
        <taxon>Actinomycetes</taxon>
        <taxon>Streptosporangiales</taxon>
        <taxon>Thermomonosporaceae</taxon>
        <taxon>Actinocorallia</taxon>
    </lineage>
</organism>
<reference evidence="1 2" key="1">
    <citation type="journal article" date="2019" name="Int. J. Syst. Evol. Microbiol.">
        <title>The Global Catalogue of Microorganisms (GCM) 10K type strain sequencing project: providing services to taxonomists for standard genome sequencing and annotation.</title>
        <authorList>
            <consortium name="The Broad Institute Genomics Platform"/>
            <consortium name="The Broad Institute Genome Sequencing Center for Infectious Disease"/>
            <person name="Wu L."/>
            <person name="Ma J."/>
        </authorList>
    </citation>
    <scope>NUCLEOTIDE SEQUENCE [LARGE SCALE GENOMIC DNA]</scope>
    <source>
        <strain evidence="1 2">JCM 8201</strain>
    </source>
</reference>
<comment type="caution">
    <text evidence="1">The sequence shown here is derived from an EMBL/GenBank/DDBJ whole genome shotgun (WGS) entry which is preliminary data.</text>
</comment>
<dbReference type="Proteomes" id="UP001501842">
    <property type="component" value="Unassembled WGS sequence"/>
</dbReference>
<accession>A0ABN3UHD9</accession>
<gene>
    <name evidence="1" type="ORF">GCM10010439_51580</name>
</gene>